<dbReference type="PANTHER" id="PTHR37708">
    <property type="entry name" value="HOMEOBOX HOX-B3-LIKE PROTEIN"/>
    <property type="match status" value="1"/>
</dbReference>
<dbReference type="Proteomes" id="UP000743370">
    <property type="component" value="Unassembled WGS sequence"/>
</dbReference>
<dbReference type="KEGG" id="var:108321708"/>
<evidence type="ECO:0000313" key="2">
    <source>
        <dbReference type="EMBL" id="KAG2403770.1"/>
    </source>
</evidence>
<dbReference type="OrthoDB" id="755797at2759"/>
<proteinExistence type="predicted"/>
<protein>
    <submittedName>
        <fullName evidence="3">Uncharacterized protein</fullName>
    </submittedName>
</protein>
<evidence type="ECO:0000256" key="1">
    <source>
        <dbReference type="SAM" id="MobiDB-lite"/>
    </source>
</evidence>
<sequence length="229" mass="25206">MSFVTNEHNMTISEPCNVSLQQHRNPTVDTISLVSLTSAQMQGFLMMELERGPRYQAYAELRERKLRMKNMRQQEFEEEEEGVEMEVEAKVLTPPRKKQVKFQGGVVSGRKGSSSLVAQSVPDFSAALRKENRKPVNGNVLPTLMELTPPSKSACGVLSSARGSKSANAGEKKRGGGGVLMPRKSYASIDELKSLSSATANAINGESRVGGRNSRVMTRKSFVGYRQHI</sequence>
<dbReference type="AlphaFoldDB" id="A0A0L9TDC5"/>
<gene>
    <name evidence="2" type="ORF">HKW66_Vig0106900</name>
    <name evidence="3" type="ORF">LR48_Vigan549s006700</name>
</gene>
<dbReference type="OMA" id="CEFERGP"/>
<reference evidence="4" key="1">
    <citation type="journal article" date="2015" name="Proc. Natl. Acad. Sci. U.S.A.">
        <title>Genome sequencing of adzuki bean (Vigna angularis) provides insight into high starch and low fat accumulation and domestication.</title>
        <authorList>
            <person name="Yang K."/>
            <person name="Tian Z."/>
            <person name="Chen C."/>
            <person name="Luo L."/>
            <person name="Zhao B."/>
            <person name="Wang Z."/>
            <person name="Yu L."/>
            <person name="Li Y."/>
            <person name="Sun Y."/>
            <person name="Li W."/>
            <person name="Chen Y."/>
            <person name="Li Y."/>
            <person name="Zhang Y."/>
            <person name="Ai D."/>
            <person name="Zhao J."/>
            <person name="Shang C."/>
            <person name="Ma Y."/>
            <person name="Wu B."/>
            <person name="Wang M."/>
            <person name="Gao L."/>
            <person name="Sun D."/>
            <person name="Zhang P."/>
            <person name="Guo F."/>
            <person name="Wang W."/>
            <person name="Li Y."/>
            <person name="Wang J."/>
            <person name="Varshney R.K."/>
            <person name="Wang J."/>
            <person name="Ling H.Q."/>
            <person name="Wan P."/>
        </authorList>
    </citation>
    <scope>NUCLEOTIDE SEQUENCE</scope>
    <source>
        <strain evidence="4">cv. Jingnong 6</strain>
    </source>
</reference>
<evidence type="ECO:0000313" key="5">
    <source>
        <dbReference type="Proteomes" id="UP000743370"/>
    </source>
</evidence>
<dbReference type="Gramene" id="KOM28512">
    <property type="protein sequence ID" value="KOM28512"/>
    <property type="gene ID" value="LR48_Vigan549s006700"/>
</dbReference>
<dbReference type="PANTHER" id="PTHR37708:SF2">
    <property type="entry name" value="HOMEOBOX HOX-B3-LIKE PROTEIN"/>
    <property type="match status" value="1"/>
</dbReference>
<dbReference type="Proteomes" id="UP000053144">
    <property type="component" value="Unassembled WGS sequence"/>
</dbReference>
<evidence type="ECO:0000313" key="4">
    <source>
        <dbReference type="Proteomes" id="UP000053144"/>
    </source>
</evidence>
<name>A0A0L9TDC5_PHAAN</name>
<dbReference type="EMBL" id="KQ258436">
    <property type="protein sequence ID" value="KOM28512.1"/>
    <property type="molecule type" value="Genomic_DNA"/>
</dbReference>
<dbReference type="EMBL" id="JABFOF010000002">
    <property type="protein sequence ID" value="KAG2403770.1"/>
    <property type="molecule type" value="Genomic_DNA"/>
</dbReference>
<accession>A0A0L9TDC5</accession>
<feature type="region of interest" description="Disordered" evidence="1">
    <location>
        <begin position="157"/>
        <end position="179"/>
    </location>
</feature>
<organism evidence="3 4">
    <name type="scientific">Phaseolus angularis</name>
    <name type="common">Azuki bean</name>
    <name type="synonym">Vigna angularis</name>
    <dbReference type="NCBI Taxonomy" id="3914"/>
    <lineage>
        <taxon>Eukaryota</taxon>
        <taxon>Viridiplantae</taxon>
        <taxon>Streptophyta</taxon>
        <taxon>Embryophyta</taxon>
        <taxon>Tracheophyta</taxon>
        <taxon>Spermatophyta</taxon>
        <taxon>Magnoliopsida</taxon>
        <taxon>eudicotyledons</taxon>
        <taxon>Gunneridae</taxon>
        <taxon>Pentapetalae</taxon>
        <taxon>rosids</taxon>
        <taxon>fabids</taxon>
        <taxon>Fabales</taxon>
        <taxon>Fabaceae</taxon>
        <taxon>Papilionoideae</taxon>
        <taxon>50 kb inversion clade</taxon>
        <taxon>NPAAA clade</taxon>
        <taxon>indigoferoid/millettioid clade</taxon>
        <taxon>Phaseoleae</taxon>
        <taxon>Vigna</taxon>
    </lineage>
</organism>
<reference evidence="2 5" key="3">
    <citation type="submission" date="2020-05" db="EMBL/GenBank/DDBJ databases">
        <title>Vigna angularis (adzuki bean) Var. LongXiaoDou No. 4 denovo assembly.</title>
        <authorList>
            <person name="Xiang H."/>
        </authorList>
    </citation>
    <scope>NUCLEOTIDE SEQUENCE [LARGE SCALE GENOMIC DNA]</scope>
    <source>
        <tissue evidence="2">Leaf</tissue>
    </source>
</reference>
<reference evidence="3" key="2">
    <citation type="submission" date="2015-02" db="EMBL/GenBank/DDBJ databases">
        <authorList>
            <person name="Chooi Y.-H."/>
        </authorList>
    </citation>
    <scope>NUCLEOTIDE SEQUENCE</scope>
    <source>
        <tissue evidence="3">Seedling</tissue>
    </source>
</reference>
<evidence type="ECO:0000313" key="3">
    <source>
        <dbReference type="EMBL" id="KOM28512.1"/>
    </source>
</evidence>